<proteinExistence type="predicted"/>
<dbReference type="PANTHER" id="PTHR11596">
    <property type="entry name" value="ALKALINE PHOSPHATASE"/>
    <property type="match status" value="1"/>
</dbReference>
<keyword evidence="4" id="KW-0460">Magnesium</keyword>
<dbReference type="KEGG" id="fcy:FRACYDRAFT_187960"/>
<dbReference type="EC" id="3.1.3.1" evidence="1"/>
<keyword evidence="4" id="KW-0479">Metal-binding</keyword>
<protein>
    <recommendedName>
        <fullName evidence="1">alkaline phosphatase</fullName>
        <ecNumber evidence="1">3.1.3.1</ecNumber>
    </recommendedName>
</protein>
<dbReference type="OrthoDB" id="5818554at2759"/>
<comment type="cofactor">
    <cofactor evidence="4">
        <name>Mg(2+)</name>
        <dbReference type="ChEBI" id="CHEBI:18420"/>
    </cofactor>
    <text evidence="4">Binds 1 Mg(2+) ion.</text>
</comment>
<evidence type="ECO:0000313" key="6">
    <source>
        <dbReference type="EMBL" id="OEU14357.1"/>
    </source>
</evidence>
<evidence type="ECO:0000256" key="3">
    <source>
        <dbReference type="PIRSR" id="PIRSR601952-1"/>
    </source>
</evidence>
<keyword evidence="4" id="KW-0862">Zinc</keyword>
<dbReference type="AlphaFoldDB" id="A0A1E7F872"/>
<feature type="binding site" evidence="4">
    <location>
        <position position="533"/>
    </location>
    <ligand>
        <name>Zn(2+)</name>
        <dbReference type="ChEBI" id="CHEBI:29105"/>
        <label>2</label>
    </ligand>
</feature>
<gene>
    <name evidence="6" type="ORF">FRACYDRAFT_187960</name>
</gene>
<feature type="compositionally biased region" description="Acidic residues" evidence="5">
    <location>
        <begin position="51"/>
        <end position="62"/>
    </location>
</feature>
<accession>A0A1E7F872</accession>
<dbReference type="GO" id="GO:0004035">
    <property type="term" value="F:alkaline phosphatase activity"/>
    <property type="evidence" value="ECO:0007669"/>
    <property type="project" value="UniProtKB-EC"/>
</dbReference>
<dbReference type="SMART" id="SM00098">
    <property type="entry name" value="alkPPc"/>
    <property type="match status" value="1"/>
</dbReference>
<dbReference type="Proteomes" id="UP000095751">
    <property type="component" value="Unassembled WGS sequence"/>
</dbReference>
<feature type="binding site" evidence="4">
    <location>
        <position position="537"/>
    </location>
    <ligand>
        <name>Zn(2+)</name>
        <dbReference type="ChEBI" id="CHEBI:29105"/>
        <label>2</label>
    </ligand>
</feature>
<feature type="region of interest" description="Disordered" evidence="5">
    <location>
        <begin position="46"/>
        <end position="66"/>
    </location>
</feature>
<evidence type="ECO:0000313" key="7">
    <source>
        <dbReference type="Proteomes" id="UP000095751"/>
    </source>
</evidence>
<keyword evidence="7" id="KW-1185">Reference proteome</keyword>
<dbReference type="Gene3D" id="3.40.720.10">
    <property type="entry name" value="Alkaline Phosphatase, subunit A"/>
    <property type="match status" value="1"/>
</dbReference>
<feature type="binding site" evidence="4">
    <location>
        <position position="578"/>
    </location>
    <ligand>
        <name>Zn(2+)</name>
        <dbReference type="ChEBI" id="CHEBI:29105"/>
        <label>2</label>
    </ligand>
</feature>
<sequence>MQHETPTLIHNILSILFNVHLIIRIDFSKADWCVDPKNLPEDYEEQLKKEEEDDKDVPEDDAVSNGGQTTIAAATCRSGGLQLFPFVGEDSAQRMLLRQEVIDSIPANLCNITDDPERTRKNVILVVGDGMGWEMTRSGAITKQVLDELKSLGCDTKTGCPDNQDAIDAFKGRSLDDYYTEGFGSGLSFQELENSVLVTTTPPVLQVEEPGKHYAPGRTLLEGLAGEHYDRQAPLALNECGFPIEFNPNDVRDGGSMAFWDDVKGGEFPWDANYYTETPDLSSGFDPAFIMEHATDSAATASAFATGLKMARGQLSQNLYEREVETILEEAIKCGMAGGVVTSVPMFHATPAAFIIHTNSRSNRDQLRTSWKTVNPTLVIGVCGGKYYPYEEDLQSMMNGTLSKQWTFLHQNNDTMAENFYNDIGDLDPDNDDHLMVCLGGDYTVSGEANMPYRGVDSTYSNRHCSSGEGILDPDTGLTIGINITTDEEVCNHYEQDEIEHIPTITQNVAAALEVLSKDDDGFFLMYEQGDIDWAAHSDHLDDMLGTMLDIDDSVRYIMDWIDDNGGYEKNALYVTADHDHYLTLNDHFPEALAKMLIAGESHKITPLNNTATNAMKEAIKAECHLDESKTTTDCLKEFTTWSDEDIEMVAHFWGPRGAGGNGWGSHSARPVPLHYQGDDGCIEAMIGTGYQVVGKQVQGAEGKIDQVHIHACMFKQMFGL</sequence>
<feature type="binding site" evidence="4">
    <location>
        <position position="350"/>
    </location>
    <ligand>
        <name>Mg(2+)</name>
        <dbReference type="ChEBI" id="CHEBI:18420"/>
    </ligand>
</feature>
<dbReference type="InterPro" id="IPR017850">
    <property type="entry name" value="Alkaline_phosphatase_core_sf"/>
</dbReference>
<name>A0A1E7F872_9STRA</name>
<dbReference type="InParanoid" id="A0A1E7F872"/>
<reference evidence="6 7" key="1">
    <citation type="submission" date="2016-09" db="EMBL/GenBank/DDBJ databases">
        <title>Extensive genetic diversity and differential bi-allelic expression allows diatom success in the polar Southern Ocean.</title>
        <authorList>
            <consortium name="DOE Joint Genome Institute"/>
            <person name="Mock T."/>
            <person name="Otillar R.P."/>
            <person name="Strauss J."/>
            <person name="Dupont C."/>
            <person name="Frickenhaus S."/>
            <person name="Maumus F."/>
            <person name="Mcmullan M."/>
            <person name="Sanges R."/>
            <person name="Schmutz J."/>
            <person name="Toseland A."/>
            <person name="Valas R."/>
            <person name="Veluchamy A."/>
            <person name="Ward B.J."/>
            <person name="Allen A."/>
            <person name="Barry K."/>
            <person name="Falciatore A."/>
            <person name="Ferrante M."/>
            <person name="Fortunato A.E."/>
            <person name="Gloeckner G."/>
            <person name="Gruber A."/>
            <person name="Hipkin R."/>
            <person name="Janech M."/>
            <person name="Kroth P."/>
            <person name="Leese F."/>
            <person name="Lindquist E."/>
            <person name="Lyon B.R."/>
            <person name="Martin J."/>
            <person name="Mayer C."/>
            <person name="Parker M."/>
            <person name="Quesneville H."/>
            <person name="Raymond J."/>
            <person name="Uhlig C."/>
            <person name="Valentin K.U."/>
            <person name="Worden A.Z."/>
            <person name="Armbrust E.V."/>
            <person name="Bowler C."/>
            <person name="Green B."/>
            <person name="Moulton V."/>
            <person name="Van Oosterhout C."/>
            <person name="Grigoriev I."/>
        </authorList>
    </citation>
    <scope>NUCLEOTIDE SEQUENCE [LARGE SCALE GENOMIC DNA]</scope>
    <source>
        <strain evidence="6 7">CCMP1102</strain>
    </source>
</reference>
<evidence type="ECO:0000256" key="4">
    <source>
        <dbReference type="PIRSR" id="PIRSR601952-2"/>
    </source>
</evidence>
<dbReference type="Pfam" id="PF00245">
    <property type="entry name" value="Alk_phosphatase"/>
    <property type="match status" value="2"/>
</dbReference>
<dbReference type="GO" id="GO:0046872">
    <property type="term" value="F:metal ion binding"/>
    <property type="evidence" value="ECO:0007669"/>
    <property type="project" value="UniProtKB-KW"/>
</dbReference>
<organism evidence="6 7">
    <name type="scientific">Fragilariopsis cylindrus CCMP1102</name>
    <dbReference type="NCBI Taxonomy" id="635003"/>
    <lineage>
        <taxon>Eukaryota</taxon>
        <taxon>Sar</taxon>
        <taxon>Stramenopiles</taxon>
        <taxon>Ochrophyta</taxon>
        <taxon>Bacillariophyta</taxon>
        <taxon>Bacillariophyceae</taxon>
        <taxon>Bacillariophycidae</taxon>
        <taxon>Bacillariales</taxon>
        <taxon>Bacillariaceae</taxon>
        <taxon>Fragilariopsis</taxon>
    </lineage>
</organism>
<dbReference type="PANTHER" id="PTHR11596:SF5">
    <property type="entry name" value="ALKALINE PHOSPHATASE"/>
    <property type="match status" value="1"/>
</dbReference>
<feature type="binding site" evidence="4">
    <location>
        <position position="579"/>
    </location>
    <ligand>
        <name>Zn(2+)</name>
        <dbReference type="ChEBI" id="CHEBI:29105"/>
        <label>2</label>
    </ligand>
</feature>
<evidence type="ECO:0000256" key="1">
    <source>
        <dbReference type="ARBA" id="ARBA00012647"/>
    </source>
</evidence>
<dbReference type="SUPFAM" id="SSF53649">
    <property type="entry name" value="Alkaline phosphatase-like"/>
    <property type="match status" value="1"/>
</dbReference>
<feature type="binding site" evidence="4">
    <location>
        <position position="348"/>
    </location>
    <ligand>
        <name>Mg(2+)</name>
        <dbReference type="ChEBI" id="CHEBI:18420"/>
    </ligand>
</feature>
<evidence type="ECO:0000256" key="2">
    <source>
        <dbReference type="ARBA" id="ARBA00022553"/>
    </source>
</evidence>
<dbReference type="EMBL" id="KV784360">
    <property type="protein sequence ID" value="OEU14357.1"/>
    <property type="molecule type" value="Genomic_DNA"/>
</dbReference>
<keyword evidence="2" id="KW-0597">Phosphoprotein</keyword>
<feature type="binding site" evidence="4">
    <location>
        <position position="528"/>
    </location>
    <ligand>
        <name>Mg(2+)</name>
        <dbReference type="ChEBI" id="CHEBI:18420"/>
    </ligand>
</feature>
<comment type="cofactor">
    <cofactor evidence="4">
        <name>Zn(2+)</name>
        <dbReference type="ChEBI" id="CHEBI:29105"/>
    </cofactor>
    <text evidence="4">Binds 2 Zn(2+) ions.</text>
</comment>
<evidence type="ECO:0000256" key="5">
    <source>
        <dbReference type="SAM" id="MobiDB-lite"/>
    </source>
</evidence>
<dbReference type="InterPro" id="IPR001952">
    <property type="entry name" value="Alkaline_phosphatase"/>
</dbReference>
<feature type="active site" description="Phosphoserine intermediate" evidence="3">
    <location>
        <position position="297"/>
    </location>
</feature>